<dbReference type="InParanoid" id="A0A0C3KAA6"/>
<name>A0A0C3KAA6_PISTI</name>
<dbReference type="EMBL" id="KN831962">
    <property type="protein sequence ID" value="KIO06567.1"/>
    <property type="molecule type" value="Genomic_DNA"/>
</dbReference>
<protein>
    <submittedName>
        <fullName evidence="2">Uncharacterized protein</fullName>
    </submittedName>
</protein>
<keyword evidence="3" id="KW-1185">Reference proteome</keyword>
<proteinExistence type="predicted"/>
<sequence>MWQVTHLGAPKKPASKNDTIHQRSTTIVKNGSNAERCFRVTLLQEPTSHKVIVPRTLHPAVPQKKRKQSGREVRQAGAATASYDGDINLLEIVGEPEGHGPGRPSSVALAGDAATTHTALARRQQVQCYVARISSSSKRGSYRRAGMIAVERRSHVTNQGELVC</sequence>
<dbReference type="Proteomes" id="UP000054217">
    <property type="component" value="Unassembled WGS sequence"/>
</dbReference>
<organism evidence="2 3">
    <name type="scientific">Pisolithus tinctorius Marx 270</name>
    <dbReference type="NCBI Taxonomy" id="870435"/>
    <lineage>
        <taxon>Eukaryota</taxon>
        <taxon>Fungi</taxon>
        <taxon>Dikarya</taxon>
        <taxon>Basidiomycota</taxon>
        <taxon>Agaricomycotina</taxon>
        <taxon>Agaricomycetes</taxon>
        <taxon>Agaricomycetidae</taxon>
        <taxon>Boletales</taxon>
        <taxon>Sclerodermatineae</taxon>
        <taxon>Pisolithaceae</taxon>
        <taxon>Pisolithus</taxon>
    </lineage>
</organism>
<accession>A0A0C3KAA6</accession>
<feature type="region of interest" description="Disordered" evidence="1">
    <location>
        <begin position="1"/>
        <end position="20"/>
    </location>
</feature>
<evidence type="ECO:0000256" key="1">
    <source>
        <dbReference type="SAM" id="MobiDB-lite"/>
    </source>
</evidence>
<evidence type="ECO:0000313" key="3">
    <source>
        <dbReference type="Proteomes" id="UP000054217"/>
    </source>
</evidence>
<feature type="region of interest" description="Disordered" evidence="1">
    <location>
        <begin position="57"/>
        <end position="78"/>
    </location>
</feature>
<evidence type="ECO:0000313" key="2">
    <source>
        <dbReference type="EMBL" id="KIO06567.1"/>
    </source>
</evidence>
<dbReference type="HOGENOM" id="CLU_1619703_0_0_1"/>
<reference evidence="2 3" key="1">
    <citation type="submission" date="2014-04" db="EMBL/GenBank/DDBJ databases">
        <authorList>
            <consortium name="DOE Joint Genome Institute"/>
            <person name="Kuo A."/>
            <person name="Kohler A."/>
            <person name="Costa M.D."/>
            <person name="Nagy L.G."/>
            <person name="Floudas D."/>
            <person name="Copeland A."/>
            <person name="Barry K.W."/>
            <person name="Cichocki N."/>
            <person name="Veneault-Fourrey C."/>
            <person name="LaButti K."/>
            <person name="Lindquist E.A."/>
            <person name="Lipzen A."/>
            <person name="Lundell T."/>
            <person name="Morin E."/>
            <person name="Murat C."/>
            <person name="Sun H."/>
            <person name="Tunlid A."/>
            <person name="Henrissat B."/>
            <person name="Grigoriev I.V."/>
            <person name="Hibbett D.S."/>
            <person name="Martin F."/>
            <person name="Nordberg H.P."/>
            <person name="Cantor M.N."/>
            <person name="Hua S.X."/>
        </authorList>
    </citation>
    <scope>NUCLEOTIDE SEQUENCE [LARGE SCALE GENOMIC DNA]</scope>
    <source>
        <strain evidence="2 3">Marx 270</strain>
    </source>
</reference>
<dbReference type="AlphaFoldDB" id="A0A0C3KAA6"/>
<reference evidence="3" key="2">
    <citation type="submission" date="2015-01" db="EMBL/GenBank/DDBJ databases">
        <title>Evolutionary Origins and Diversification of the Mycorrhizal Mutualists.</title>
        <authorList>
            <consortium name="DOE Joint Genome Institute"/>
            <consortium name="Mycorrhizal Genomics Consortium"/>
            <person name="Kohler A."/>
            <person name="Kuo A."/>
            <person name="Nagy L.G."/>
            <person name="Floudas D."/>
            <person name="Copeland A."/>
            <person name="Barry K.W."/>
            <person name="Cichocki N."/>
            <person name="Veneault-Fourrey C."/>
            <person name="LaButti K."/>
            <person name="Lindquist E.A."/>
            <person name="Lipzen A."/>
            <person name="Lundell T."/>
            <person name="Morin E."/>
            <person name="Murat C."/>
            <person name="Riley R."/>
            <person name="Ohm R."/>
            <person name="Sun H."/>
            <person name="Tunlid A."/>
            <person name="Henrissat B."/>
            <person name="Grigoriev I.V."/>
            <person name="Hibbett D.S."/>
            <person name="Martin F."/>
        </authorList>
    </citation>
    <scope>NUCLEOTIDE SEQUENCE [LARGE SCALE GENOMIC DNA]</scope>
    <source>
        <strain evidence="3">Marx 270</strain>
    </source>
</reference>
<gene>
    <name evidence="2" type="ORF">M404DRAFT_434401</name>
</gene>